<feature type="transmembrane region" description="Helical" evidence="9">
    <location>
        <begin position="252"/>
        <end position="270"/>
    </location>
</feature>
<feature type="transmembrane region" description="Helical" evidence="9">
    <location>
        <begin position="217"/>
        <end position="240"/>
    </location>
</feature>
<feature type="transmembrane region" description="Helical" evidence="9">
    <location>
        <begin position="331"/>
        <end position="348"/>
    </location>
</feature>
<evidence type="ECO:0000256" key="4">
    <source>
        <dbReference type="ARBA" id="ARBA00022597"/>
    </source>
</evidence>
<dbReference type="GO" id="GO:0009401">
    <property type="term" value="P:phosphoenolpyruvate-dependent sugar phosphotransferase system"/>
    <property type="evidence" value="ECO:0007669"/>
    <property type="project" value="UniProtKB-KW"/>
</dbReference>
<keyword evidence="4" id="KW-0762">Sugar transport</keyword>
<reference evidence="11 12" key="1">
    <citation type="submission" date="2017-09" db="EMBL/GenBank/DDBJ databases">
        <title>Bacterial strain isolated from the female urinary microbiota.</title>
        <authorList>
            <person name="Thomas-White K."/>
            <person name="Kumar N."/>
            <person name="Forster S."/>
            <person name="Putonti C."/>
            <person name="Lawley T."/>
            <person name="Wolfe A.J."/>
        </authorList>
    </citation>
    <scope>NUCLEOTIDE SEQUENCE [LARGE SCALE GENOMIC DNA]</scope>
    <source>
        <strain evidence="11 12">UMB0204</strain>
    </source>
</reference>
<dbReference type="GO" id="GO:0015577">
    <property type="term" value="F:galactitol transmembrane transporter activity"/>
    <property type="evidence" value="ECO:0007669"/>
    <property type="project" value="InterPro"/>
</dbReference>
<feature type="transmembrane region" description="Helical" evidence="9">
    <location>
        <begin position="6"/>
        <end position="29"/>
    </location>
</feature>
<name>A0A2N6UJN8_9FIRM</name>
<keyword evidence="5" id="KW-0598">Phosphotransferase system</keyword>
<dbReference type="Proteomes" id="UP000235658">
    <property type="component" value="Unassembled WGS sequence"/>
</dbReference>
<dbReference type="InterPro" id="IPR013853">
    <property type="entry name" value="EIIC-GAT"/>
</dbReference>
<dbReference type="PIRSF" id="PIRSF006304">
    <property type="entry name" value="GatC"/>
    <property type="match status" value="1"/>
</dbReference>
<evidence type="ECO:0000256" key="2">
    <source>
        <dbReference type="ARBA" id="ARBA00022448"/>
    </source>
</evidence>
<evidence type="ECO:0000256" key="5">
    <source>
        <dbReference type="ARBA" id="ARBA00022683"/>
    </source>
</evidence>
<evidence type="ECO:0000313" key="12">
    <source>
        <dbReference type="Proteomes" id="UP000235658"/>
    </source>
</evidence>
<feature type="domain" description="PTS EIIC type-2" evidence="10">
    <location>
        <begin position="6"/>
        <end position="435"/>
    </location>
</feature>
<dbReference type="EMBL" id="PNHP01000002">
    <property type="protein sequence ID" value="PMC81958.1"/>
    <property type="molecule type" value="Genomic_DNA"/>
</dbReference>
<keyword evidence="2" id="KW-0813">Transport</keyword>
<feature type="transmembrane region" description="Helical" evidence="9">
    <location>
        <begin position="414"/>
        <end position="436"/>
    </location>
</feature>
<comment type="caution">
    <text evidence="11">The sequence shown here is derived from an EMBL/GenBank/DDBJ whole genome shotgun (WGS) entry which is preliminary data.</text>
</comment>
<keyword evidence="3" id="KW-1003">Cell membrane</keyword>
<gene>
    <name evidence="11" type="ORF">CJ192_04205</name>
</gene>
<feature type="transmembrane region" description="Helical" evidence="9">
    <location>
        <begin position="354"/>
        <end position="371"/>
    </location>
</feature>
<dbReference type="RefSeq" id="WP_102197883.1">
    <property type="nucleotide sequence ID" value="NZ_JAHAHW010000010.1"/>
</dbReference>
<evidence type="ECO:0000256" key="1">
    <source>
        <dbReference type="ARBA" id="ARBA00004651"/>
    </source>
</evidence>
<evidence type="ECO:0000256" key="7">
    <source>
        <dbReference type="ARBA" id="ARBA00022989"/>
    </source>
</evidence>
<evidence type="ECO:0000313" key="11">
    <source>
        <dbReference type="EMBL" id="PMC81958.1"/>
    </source>
</evidence>
<dbReference type="InterPro" id="IPR013014">
    <property type="entry name" value="PTS_EIIC_2"/>
</dbReference>
<dbReference type="Pfam" id="PF03611">
    <property type="entry name" value="EIIC-GAT"/>
    <property type="match status" value="1"/>
</dbReference>
<evidence type="ECO:0000259" key="10">
    <source>
        <dbReference type="PROSITE" id="PS51104"/>
    </source>
</evidence>
<feature type="transmembrane region" description="Helical" evidence="9">
    <location>
        <begin position="134"/>
        <end position="156"/>
    </location>
</feature>
<organism evidence="11 12">
    <name type="scientific">Anaerococcus hydrogenalis</name>
    <dbReference type="NCBI Taxonomy" id="33029"/>
    <lineage>
        <taxon>Bacteria</taxon>
        <taxon>Bacillati</taxon>
        <taxon>Bacillota</taxon>
        <taxon>Tissierellia</taxon>
        <taxon>Tissierellales</taxon>
        <taxon>Peptoniphilaceae</taxon>
        <taxon>Anaerococcus</taxon>
    </lineage>
</organism>
<feature type="transmembrane region" description="Helical" evidence="9">
    <location>
        <begin position="305"/>
        <end position="324"/>
    </location>
</feature>
<keyword evidence="8 9" id="KW-0472">Membrane</keyword>
<evidence type="ECO:0000256" key="3">
    <source>
        <dbReference type="ARBA" id="ARBA00022475"/>
    </source>
</evidence>
<evidence type="ECO:0000256" key="8">
    <source>
        <dbReference type="ARBA" id="ARBA00023136"/>
    </source>
</evidence>
<dbReference type="PROSITE" id="PS51104">
    <property type="entry name" value="PTS_EIIC_TYPE_2"/>
    <property type="match status" value="1"/>
</dbReference>
<dbReference type="PANTHER" id="PTHR37324:SF2">
    <property type="entry name" value="PTS SYSTEM GALACTITOL-SPECIFIC EIIC COMPONENT"/>
    <property type="match status" value="1"/>
</dbReference>
<feature type="transmembrane region" description="Helical" evidence="9">
    <location>
        <begin position="92"/>
        <end position="113"/>
    </location>
</feature>
<evidence type="ECO:0000256" key="9">
    <source>
        <dbReference type="SAM" id="Phobius"/>
    </source>
</evidence>
<dbReference type="GeneID" id="84578380"/>
<accession>A0A2N6UJN8</accession>
<evidence type="ECO:0000256" key="6">
    <source>
        <dbReference type="ARBA" id="ARBA00022692"/>
    </source>
</evidence>
<feature type="transmembrane region" description="Helical" evidence="9">
    <location>
        <begin position="36"/>
        <end position="58"/>
    </location>
</feature>
<protein>
    <submittedName>
        <fullName evidence="11">PTS galactitol transporter subunit IIC</fullName>
    </submittedName>
</protein>
<sequence length="450" mass="49187">MLGQIINYILNLGAAIFLPIIMIIIGLIFKMPAKRAIISGITLGVAFTGMSLVLDFMFGTISPVAQALVERTGLQLNAVDVGWTPMSAIAWAWPYALLMFPIQIVVNLLLIGFKWTDTLNVDMWNVWGKIFTATMVNAISGSLIFGFVAAIIQIVFELKMADANHERIQKLTGIPGVTCTHYMTFQCTLMAPISKLLDKVPGLGGKSLDSNRLKDRIGIFGENSVMGLLVGILLAVIAGYSVSDTLNVGIKVSASLVLFPMVAKLFMQALQPISDYASNYMKNKYKDREIQIGLDWPFMAGRSEIWVVSIILVPLEIALAFLFAKLGWSSVLPLAGIVNVIVVVPALIVTNGDIIKMIILSILFTPTYLLVSSRFAEAVTALARQVGTIDIPAGQFITYFGVEAPIFRWAISEAFAFNLVGIVSFVAFVGLFIVYVKKAMSKKQLEEENN</sequence>
<proteinExistence type="predicted"/>
<dbReference type="GO" id="GO:0005886">
    <property type="term" value="C:plasma membrane"/>
    <property type="evidence" value="ECO:0007669"/>
    <property type="project" value="UniProtKB-SubCell"/>
</dbReference>
<keyword evidence="7 9" id="KW-1133">Transmembrane helix</keyword>
<dbReference type="AlphaFoldDB" id="A0A2N6UJN8"/>
<dbReference type="InterPro" id="IPR004703">
    <property type="entry name" value="PTS_sugar-sp_permease"/>
</dbReference>
<dbReference type="PANTHER" id="PTHR37324">
    <property type="entry name" value="PTS SYSTEM GALACTITOL-SPECIFIC EIIC COMPONENT"/>
    <property type="match status" value="1"/>
</dbReference>
<comment type="subcellular location">
    <subcellularLocation>
        <location evidence="1">Cell membrane</location>
        <topology evidence="1">Multi-pass membrane protein</topology>
    </subcellularLocation>
</comment>
<keyword evidence="6 9" id="KW-0812">Transmembrane</keyword>